<proteinExistence type="predicted"/>
<dbReference type="InterPro" id="IPR007246">
    <property type="entry name" value="Gaa1"/>
</dbReference>
<sequence>LKTSREPFVLLELNHLNGQLPNLDLFNSVVRIISLNKFGCGVRTFKTDPTGTHVQGGEDWHFLVPLRAMYTQAFVAIEGLHSVMGKYGVQVIVSLNNVLERFHQSYFL</sequence>
<dbReference type="WBParaSite" id="ACOC_0000084301-mRNA-1">
    <property type="protein sequence ID" value="ACOC_0000084301-mRNA-1"/>
    <property type="gene ID" value="ACOC_0000084301"/>
</dbReference>
<dbReference type="Pfam" id="PF04114">
    <property type="entry name" value="Gaa1"/>
    <property type="match status" value="1"/>
</dbReference>
<dbReference type="PANTHER" id="PTHR13304:SF0">
    <property type="entry name" value="GLYCOSYLPHOSPHATIDYLINOSITOL ANCHOR ATTACHMENT 1 PROTEIN"/>
    <property type="match status" value="1"/>
</dbReference>
<organism evidence="1">
    <name type="scientific">Angiostrongylus costaricensis</name>
    <name type="common">Nematode worm</name>
    <dbReference type="NCBI Taxonomy" id="334426"/>
    <lineage>
        <taxon>Eukaryota</taxon>
        <taxon>Metazoa</taxon>
        <taxon>Ecdysozoa</taxon>
        <taxon>Nematoda</taxon>
        <taxon>Chromadorea</taxon>
        <taxon>Rhabditida</taxon>
        <taxon>Rhabditina</taxon>
        <taxon>Rhabditomorpha</taxon>
        <taxon>Strongyloidea</taxon>
        <taxon>Metastrongylidae</taxon>
        <taxon>Angiostrongylus</taxon>
    </lineage>
</organism>
<dbReference type="GO" id="GO:0042765">
    <property type="term" value="C:GPI-anchor transamidase complex"/>
    <property type="evidence" value="ECO:0007669"/>
    <property type="project" value="InterPro"/>
</dbReference>
<dbReference type="GO" id="GO:0016255">
    <property type="term" value="P:attachment of GPI anchor to protein"/>
    <property type="evidence" value="ECO:0007669"/>
    <property type="project" value="TreeGrafter"/>
</dbReference>
<accession>A0A0R3PB29</accession>
<name>A0A0R3PB29_ANGCS</name>
<dbReference type="PANTHER" id="PTHR13304">
    <property type="entry name" value="GLYCOSYLPHOSPHATIDYLINOSITOL ANCHOR ATTACHMENT 1 PROTEIN"/>
    <property type="match status" value="1"/>
</dbReference>
<reference evidence="1" key="1">
    <citation type="submission" date="2017-02" db="UniProtKB">
        <authorList>
            <consortium name="WormBaseParasite"/>
        </authorList>
    </citation>
    <scope>IDENTIFICATION</scope>
</reference>
<dbReference type="AlphaFoldDB" id="A0A0R3PB29"/>
<protein>
    <submittedName>
        <fullName evidence="1">ER membrane protein complex subunit 7</fullName>
    </submittedName>
</protein>
<evidence type="ECO:0000313" key="1">
    <source>
        <dbReference type="WBParaSite" id="ACOC_0000084301-mRNA-1"/>
    </source>
</evidence>